<dbReference type="Proteomes" id="UP000054266">
    <property type="component" value="Unassembled WGS sequence"/>
</dbReference>
<reference evidence="2 3" key="1">
    <citation type="submission" date="2015-01" db="EMBL/GenBank/DDBJ databases">
        <title>The Genome Sequence of Capronia semiimmersa CBS27337.</title>
        <authorList>
            <consortium name="The Broad Institute Genomics Platform"/>
            <person name="Cuomo C."/>
            <person name="de Hoog S."/>
            <person name="Gorbushina A."/>
            <person name="Stielow B."/>
            <person name="Teixiera M."/>
            <person name="Abouelleil A."/>
            <person name="Chapman S.B."/>
            <person name="Priest M."/>
            <person name="Young S.K."/>
            <person name="Wortman J."/>
            <person name="Nusbaum C."/>
            <person name="Birren B."/>
        </authorList>
    </citation>
    <scope>NUCLEOTIDE SEQUENCE [LARGE SCALE GENOMIC DNA]</scope>
    <source>
        <strain evidence="2 3">CBS 27337</strain>
    </source>
</reference>
<dbReference type="HOGENOM" id="CLU_015771_2_0_1"/>
<gene>
    <name evidence="2" type="ORF">PV04_10732</name>
</gene>
<evidence type="ECO:0000313" key="2">
    <source>
        <dbReference type="EMBL" id="KIW62570.1"/>
    </source>
</evidence>
<dbReference type="Pfam" id="PF11951">
    <property type="entry name" value="Fungal_trans_2"/>
    <property type="match status" value="1"/>
</dbReference>
<organism evidence="2 3">
    <name type="scientific">Phialophora macrospora</name>
    <dbReference type="NCBI Taxonomy" id="1851006"/>
    <lineage>
        <taxon>Eukaryota</taxon>
        <taxon>Fungi</taxon>
        <taxon>Dikarya</taxon>
        <taxon>Ascomycota</taxon>
        <taxon>Pezizomycotina</taxon>
        <taxon>Eurotiomycetes</taxon>
        <taxon>Chaetothyriomycetidae</taxon>
        <taxon>Chaetothyriales</taxon>
        <taxon>Herpotrichiellaceae</taxon>
        <taxon>Phialophora</taxon>
    </lineage>
</organism>
<protein>
    <submittedName>
        <fullName evidence="2">Uncharacterized protein</fullName>
    </submittedName>
</protein>
<feature type="compositionally biased region" description="Basic residues" evidence="1">
    <location>
        <begin position="44"/>
        <end position="61"/>
    </location>
</feature>
<dbReference type="PANTHER" id="PTHR37540:SF5">
    <property type="entry name" value="TRANSCRIPTION FACTOR DOMAIN-CONTAINING PROTEIN"/>
    <property type="match status" value="1"/>
</dbReference>
<proteinExistence type="predicted"/>
<name>A0A0D2F6K5_9EURO</name>
<evidence type="ECO:0000313" key="3">
    <source>
        <dbReference type="Proteomes" id="UP000054266"/>
    </source>
</evidence>
<dbReference type="EMBL" id="KN846963">
    <property type="protein sequence ID" value="KIW62570.1"/>
    <property type="molecule type" value="Genomic_DNA"/>
</dbReference>
<dbReference type="InterPro" id="IPR021858">
    <property type="entry name" value="Fun_TF"/>
</dbReference>
<keyword evidence="3" id="KW-1185">Reference proteome</keyword>
<sequence>MSPTHTVCVAPTMSSGETTDYIFVEIRAEEKEGSISRGSKISHALRRHHRELRRERRKKHLASHEPVRPITANRDALPLRERVSSALDLPLEPPPGGVNPRPQKDREDGRDSGLDILQLVTPTVIALGQGRLDPFNVYPTGNVCLYVHEVVDHAVNHTWPAVSPFGQLSSNPVRRAWLGCAMANPVAFYAFIFAAGLHHAYEHGWDKIPTWNYDLLLSYKTKAISLINAALQKVDVDISDALLVSILILAAHGPRVPSPGTVSPPQHPPSPLVGVQNINFYGSMRFDALHMDALRILIARRGGLQTLELYSLAETIALGEIFGASEHHFRPRFPESFSCPTSIIPAIPDPLPADFFTPLQNGIRFAALLRVLRDMCAICRALDGLEHAKPGSTLLSDVIRTRNTVQHRLLSLPHREFILVPDHAIYEACRLAALIFSDMVIFPLPAAKNMGTRLGGMLRQTLERLPAPAAAPVPHQNTGWETDHAPVLLWIVMLGAIAGANTKSLRDWFCALLDRYAVLLGVTAWSEVHVMLQKHLWFDPVCDPPARKIWAEVAGRE</sequence>
<dbReference type="STRING" id="5601.A0A0D2F6K5"/>
<dbReference type="AlphaFoldDB" id="A0A0D2F6K5"/>
<accession>A0A0D2F6K5</accession>
<evidence type="ECO:0000256" key="1">
    <source>
        <dbReference type="SAM" id="MobiDB-lite"/>
    </source>
</evidence>
<feature type="region of interest" description="Disordered" evidence="1">
    <location>
        <begin position="44"/>
        <end position="110"/>
    </location>
</feature>
<dbReference type="PANTHER" id="PTHR37540">
    <property type="entry name" value="TRANSCRIPTION FACTOR (ACR-2), PUTATIVE-RELATED-RELATED"/>
    <property type="match status" value="1"/>
</dbReference>